<dbReference type="EMBL" id="AFCX01000257">
    <property type="protein sequence ID" value="EHD05947.1"/>
    <property type="molecule type" value="Genomic_DNA"/>
</dbReference>
<dbReference type="AlphaFoldDB" id="G5S7K3"/>
<gene>
    <name evidence="1" type="ORF">LTSEWAN_0803</name>
</gene>
<sequence>MIQRFDELIATVWIAGKIGLANAGDVILIPV</sequence>
<feature type="non-terminal residue" evidence="1">
    <location>
        <position position="31"/>
    </location>
</feature>
<reference evidence="1 2" key="1">
    <citation type="journal article" date="2011" name="BMC Genomics">
        <title>Genome sequencing reveals diversification of virulence factor content and possible host adaptation in distinct subpopulations of Salmonella enterica.</title>
        <authorList>
            <person name="den Bakker H.C."/>
            <person name="Moreno Switt A.I."/>
            <person name="Govoni G."/>
            <person name="Cummings C.A."/>
            <person name="Ranieri M.L."/>
            <person name="Degoricija L."/>
            <person name="Hoelzer K."/>
            <person name="Rodriguez-Rivera L.D."/>
            <person name="Brown S."/>
            <person name="Bolchacova E."/>
            <person name="Furtado M.R."/>
            <person name="Wiedmann M."/>
        </authorList>
    </citation>
    <scope>NUCLEOTIDE SEQUENCE [LARGE SCALE GENOMIC DNA]</scope>
    <source>
        <strain evidence="1 2">A4-580</strain>
    </source>
</reference>
<evidence type="ECO:0000313" key="2">
    <source>
        <dbReference type="Proteomes" id="UP000003536"/>
    </source>
</evidence>
<comment type="caution">
    <text evidence="1">The sequence shown here is derived from an EMBL/GenBank/DDBJ whole genome shotgun (WGS) entry which is preliminary data.</text>
</comment>
<dbReference type="Proteomes" id="UP000003536">
    <property type="component" value="Unassembled WGS sequence"/>
</dbReference>
<name>G5S7K3_SALET</name>
<protein>
    <submittedName>
        <fullName evidence="1">Uncharacterized protein</fullName>
    </submittedName>
</protein>
<proteinExistence type="predicted"/>
<accession>G5S7K3</accession>
<evidence type="ECO:0000313" key="1">
    <source>
        <dbReference type="EMBL" id="EHD05947.1"/>
    </source>
</evidence>
<organism evidence="1 2">
    <name type="scientific">Salmonella enterica subsp. enterica serovar Wandsworth str. A4-580</name>
    <dbReference type="NCBI Taxonomy" id="913086"/>
    <lineage>
        <taxon>Bacteria</taxon>
        <taxon>Pseudomonadati</taxon>
        <taxon>Pseudomonadota</taxon>
        <taxon>Gammaproteobacteria</taxon>
        <taxon>Enterobacterales</taxon>
        <taxon>Enterobacteriaceae</taxon>
        <taxon>Salmonella</taxon>
    </lineage>
</organism>